<proteinExistence type="inferred from homology"/>
<evidence type="ECO:0000313" key="5">
    <source>
        <dbReference type="EMBL" id="MXO89869.1"/>
    </source>
</evidence>
<keyword evidence="3" id="KW-0732">Signal</keyword>
<dbReference type="InterPro" id="IPR029058">
    <property type="entry name" value="AB_hydrolase_fold"/>
</dbReference>
<feature type="domain" description="Carboxylesterase type B" evidence="4">
    <location>
        <begin position="29"/>
        <end position="521"/>
    </location>
</feature>
<dbReference type="InterPro" id="IPR050309">
    <property type="entry name" value="Type-B_Carboxylest/Lipase"/>
</dbReference>
<sequence>MTRRGAIGAGAASLIAASSGSAFASDLFPVVETTNGKLRGAKPADVAKFIGVRYGAPTGGRNRFMPPQPVEPWSGIRDALQYSDVTPQVPADRRSPYADLIQFDIQPAGIGEDCLALNLWSPDLSPSAKLPVIVTLHGGGFYGGSGNNVGMDGESQARHGKCVVIAVNHRLGAFGFLHLAEAGGSDFASSGTVGMQDLVAALQWIRDNVAQFGGDPDRVLVYGQSGGGAKTSSLLAMPSAKGLMHRAGVMSGSALRLMPEEIANRRAAELMKALDITDVRKLQELPFLAILEAQAAAEAAARAKGEAPGSFAPVVEGNIIPRHPFDPDAPDISADIPMIVSTALDERAYRMLDFAMDDAGLLAFARERVGEDAAKAVEMYRSEDPDAKPFLLAARMDSDRTFRPGAFAMAERKAAKGAAPVWTYLWTWPSPAMGGIFGAVHGIDVGPGLRSLRSGLNGSGPDARKMGARAGSIWSTFAATGNPNNDLLPEWPAYTQERRATLIMDSEPEIVDDPRREIREFWSKFAAGGMTAE</sequence>
<comment type="similarity">
    <text evidence="1 3">Belongs to the type-B carboxylesterase/lipase family.</text>
</comment>
<dbReference type="InterPro" id="IPR019826">
    <property type="entry name" value="Carboxylesterase_B_AS"/>
</dbReference>
<dbReference type="InterPro" id="IPR002018">
    <property type="entry name" value="CarbesteraseB"/>
</dbReference>
<dbReference type="EC" id="3.1.1.-" evidence="3"/>
<dbReference type="GO" id="GO:0016787">
    <property type="term" value="F:hydrolase activity"/>
    <property type="evidence" value="ECO:0007669"/>
    <property type="project" value="UniProtKB-KW"/>
</dbReference>
<dbReference type="Pfam" id="PF00135">
    <property type="entry name" value="COesterase"/>
    <property type="match status" value="1"/>
</dbReference>
<dbReference type="PROSITE" id="PS00122">
    <property type="entry name" value="CARBOXYLESTERASE_B_1"/>
    <property type="match status" value="1"/>
</dbReference>
<feature type="chain" id="PRO_5033100272" description="Carboxylic ester hydrolase" evidence="3">
    <location>
        <begin position="25"/>
        <end position="533"/>
    </location>
</feature>
<comment type="caution">
    <text evidence="5">The sequence shown here is derived from an EMBL/GenBank/DDBJ whole genome shotgun (WGS) entry which is preliminary data.</text>
</comment>
<evidence type="ECO:0000256" key="3">
    <source>
        <dbReference type="RuleBase" id="RU361235"/>
    </source>
</evidence>
<evidence type="ECO:0000256" key="2">
    <source>
        <dbReference type="ARBA" id="ARBA00022801"/>
    </source>
</evidence>
<organism evidence="5 6">
    <name type="scientific">Pontixanthobacter aquaemixtae</name>
    <dbReference type="NCBI Taxonomy" id="1958940"/>
    <lineage>
        <taxon>Bacteria</taxon>
        <taxon>Pseudomonadati</taxon>
        <taxon>Pseudomonadota</taxon>
        <taxon>Alphaproteobacteria</taxon>
        <taxon>Sphingomonadales</taxon>
        <taxon>Erythrobacteraceae</taxon>
        <taxon>Pontixanthobacter</taxon>
    </lineage>
</organism>
<dbReference type="SUPFAM" id="SSF53474">
    <property type="entry name" value="alpha/beta-Hydrolases"/>
    <property type="match status" value="1"/>
</dbReference>
<name>A0A844ZWI8_9SPHN</name>
<reference evidence="5 6" key="1">
    <citation type="submission" date="2019-12" db="EMBL/GenBank/DDBJ databases">
        <title>Genomic-based taxomic classification of the family Erythrobacteraceae.</title>
        <authorList>
            <person name="Xu L."/>
        </authorList>
    </citation>
    <scope>NUCLEOTIDE SEQUENCE [LARGE SCALE GENOMIC DNA]</scope>
    <source>
        <strain evidence="5 6">KCTC 52763</strain>
    </source>
</reference>
<feature type="signal peptide" evidence="3">
    <location>
        <begin position="1"/>
        <end position="24"/>
    </location>
</feature>
<dbReference type="EMBL" id="WTYX01000001">
    <property type="protein sequence ID" value="MXO89869.1"/>
    <property type="molecule type" value="Genomic_DNA"/>
</dbReference>
<keyword evidence="6" id="KW-1185">Reference proteome</keyword>
<dbReference type="AlphaFoldDB" id="A0A844ZWI8"/>
<dbReference type="Gene3D" id="3.40.50.1820">
    <property type="entry name" value="alpha/beta hydrolase"/>
    <property type="match status" value="1"/>
</dbReference>
<dbReference type="OrthoDB" id="9775851at2"/>
<evidence type="ECO:0000256" key="1">
    <source>
        <dbReference type="ARBA" id="ARBA00005964"/>
    </source>
</evidence>
<evidence type="ECO:0000313" key="6">
    <source>
        <dbReference type="Proteomes" id="UP000442714"/>
    </source>
</evidence>
<dbReference type="PANTHER" id="PTHR11559">
    <property type="entry name" value="CARBOXYLESTERASE"/>
    <property type="match status" value="1"/>
</dbReference>
<gene>
    <name evidence="5" type="ORF">GRI41_03470</name>
</gene>
<evidence type="ECO:0000259" key="4">
    <source>
        <dbReference type="Pfam" id="PF00135"/>
    </source>
</evidence>
<protein>
    <recommendedName>
        <fullName evidence="3">Carboxylic ester hydrolase</fullName>
        <ecNumber evidence="3">3.1.1.-</ecNumber>
    </recommendedName>
</protein>
<keyword evidence="2 3" id="KW-0378">Hydrolase</keyword>
<accession>A0A844ZWI8</accession>
<dbReference type="Proteomes" id="UP000442714">
    <property type="component" value="Unassembled WGS sequence"/>
</dbReference>